<dbReference type="GO" id="GO:0016020">
    <property type="term" value="C:membrane"/>
    <property type="evidence" value="ECO:0007669"/>
    <property type="project" value="InterPro"/>
</dbReference>
<accession>A0A5B7YBW3</accession>
<dbReference type="SUPFAM" id="SSF52540">
    <property type="entry name" value="P-loop containing nucleoside triphosphate hydrolases"/>
    <property type="match status" value="1"/>
</dbReference>
<dbReference type="Pfam" id="PF03567">
    <property type="entry name" value="Sulfotransfer_2"/>
    <property type="match status" value="1"/>
</dbReference>
<proteinExistence type="predicted"/>
<dbReference type="GO" id="GO:0008146">
    <property type="term" value="F:sulfotransferase activity"/>
    <property type="evidence" value="ECO:0007669"/>
    <property type="project" value="InterPro"/>
</dbReference>
<reference evidence="1 2" key="1">
    <citation type="submission" date="2019-04" db="EMBL/GenBank/DDBJ databases">
        <title>Salinimonas iocasae sp. nov., a halophilic bacterium isolated from the outer tube casing of tubeworms in Okinawa Trough.</title>
        <authorList>
            <person name="Zhang H."/>
            <person name="Wang H."/>
            <person name="Li C."/>
        </authorList>
    </citation>
    <scope>NUCLEOTIDE SEQUENCE [LARGE SCALE GENOMIC DNA]</scope>
    <source>
        <strain evidence="1 2">KX18D6</strain>
    </source>
</reference>
<dbReference type="InterPro" id="IPR027417">
    <property type="entry name" value="P-loop_NTPase"/>
</dbReference>
<dbReference type="EMBL" id="CP039852">
    <property type="protein sequence ID" value="QCZ93081.1"/>
    <property type="molecule type" value="Genomic_DNA"/>
</dbReference>
<name>A0A5B7YBW3_9ALTE</name>
<dbReference type="Proteomes" id="UP000304912">
    <property type="component" value="Chromosome"/>
</dbReference>
<keyword evidence="1" id="KW-0808">Transferase</keyword>
<evidence type="ECO:0000313" key="2">
    <source>
        <dbReference type="Proteomes" id="UP000304912"/>
    </source>
</evidence>
<evidence type="ECO:0000313" key="1">
    <source>
        <dbReference type="EMBL" id="QCZ93081.1"/>
    </source>
</evidence>
<organism evidence="1 2">
    <name type="scientific">Salinimonas iocasae</name>
    <dbReference type="NCBI Taxonomy" id="2572577"/>
    <lineage>
        <taxon>Bacteria</taxon>
        <taxon>Pseudomonadati</taxon>
        <taxon>Pseudomonadota</taxon>
        <taxon>Gammaproteobacteria</taxon>
        <taxon>Alteromonadales</taxon>
        <taxon>Alteromonadaceae</taxon>
        <taxon>Alteromonas/Salinimonas group</taxon>
        <taxon>Salinimonas</taxon>
    </lineage>
</organism>
<dbReference type="RefSeq" id="WP_139755828.1">
    <property type="nucleotide sequence ID" value="NZ_CP039852.1"/>
</dbReference>
<gene>
    <name evidence="1" type="ORF">FBQ74_06080</name>
</gene>
<protein>
    <submittedName>
        <fullName evidence="1">Sulfotransferase family protein</fullName>
    </submittedName>
</protein>
<dbReference type="KEGG" id="salk:FBQ74_06080"/>
<dbReference type="InterPro" id="IPR005331">
    <property type="entry name" value="Sulfotransferase"/>
</dbReference>
<sequence>MKHIFKSVVAKVFNRKTRDNKIKDDENQLVFIHIGKCGGSSLWDAINNSSLVRKQFTRLHKVHMGKPPILEKSKYLIVIRNPISRTVSAFNWRYKLVVEDEVQRHRFEGEWEILSKYKTLNTMAEALYKNNELNEKVAREFQSIHHLKENIGFYLQDLLEHLTPEQLFGVLSTETLSEDVRHQLGVTSLKRTYENGKYVNNDKKYLSELAYENLRKYLLTDYQCLEKLIGLKSLTVCDKKRLLQ</sequence>
<dbReference type="OrthoDB" id="288532at2"/>
<keyword evidence="2" id="KW-1185">Reference proteome</keyword>
<dbReference type="Gene3D" id="3.40.50.300">
    <property type="entry name" value="P-loop containing nucleotide triphosphate hydrolases"/>
    <property type="match status" value="1"/>
</dbReference>
<dbReference type="AlphaFoldDB" id="A0A5B7YBW3"/>